<evidence type="ECO:0000256" key="1">
    <source>
        <dbReference type="ARBA" id="ARBA00012374"/>
    </source>
</evidence>
<dbReference type="PANTHER" id="PTHR14969">
    <property type="entry name" value="SPHINGOSINE-1-PHOSPHATE PHOSPHOHYDROLASE"/>
    <property type="match status" value="1"/>
</dbReference>
<dbReference type="EMBL" id="CP022355">
    <property type="protein sequence ID" value="ASK78693.1"/>
    <property type="molecule type" value="Genomic_DNA"/>
</dbReference>
<comment type="catalytic activity">
    <reaction evidence="3">
        <text>di-trans,octa-cis-undecaprenyl diphosphate + H2O = di-trans,octa-cis-undecaprenyl phosphate + phosphate + H(+)</text>
        <dbReference type="Rhea" id="RHEA:28094"/>
        <dbReference type="ChEBI" id="CHEBI:15377"/>
        <dbReference type="ChEBI" id="CHEBI:15378"/>
        <dbReference type="ChEBI" id="CHEBI:43474"/>
        <dbReference type="ChEBI" id="CHEBI:58405"/>
        <dbReference type="ChEBI" id="CHEBI:60392"/>
        <dbReference type="EC" id="3.6.1.27"/>
    </reaction>
</comment>
<evidence type="ECO:0000313" key="6">
    <source>
        <dbReference type="EMBL" id="ASK78693.1"/>
    </source>
</evidence>
<dbReference type="Pfam" id="PF01569">
    <property type="entry name" value="PAP2"/>
    <property type="match status" value="1"/>
</dbReference>
<dbReference type="InterPro" id="IPR000326">
    <property type="entry name" value="PAP2/HPO"/>
</dbReference>
<feature type="domain" description="Phosphatidic acid phosphatase type 2/haloperoxidase" evidence="5">
    <location>
        <begin position="90"/>
        <end position="238"/>
    </location>
</feature>
<dbReference type="InterPro" id="IPR036938">
    <property type="entry name" value="PAP2/HPO_sf"/>
</dbReference>
<evidence type="ECO:0000256" key="3">
    <source>
        <dbReference type="ARBA" id="ARBA00047594"/>
    </source>
</evidence>
<evidence type="ECO:0000259" key="5">
    <source>
        <dbReference type="SMART" id="SM00014"/>
    </source>
</evidence>
<proteinExistence type="predicted"/>
<keyword evidence="7" id="KW-1185">Reference proteome</keyword>
<reference evidence="6 7" key="1">
    <citation type="journal article" date="2016" name="Int. J. Syst. Evol. Microbiol.">
        <title>Paraphotobacterium marinum gen. nov., sp. nov., a member of the family Vibrionaceae, isolated from surface seawater.</title>
        <authorList>
            <person name="Huang Z."/>
            <person name="Dong C."/>
            <person name="Shao Z."/>
        </authorList>
    </citation>
    <scope>NUCLEOTIDE SEQUENCE [LARGE SCALE GENOMIC DNA]</scope>
    <source>
        <strain evidence="6 7">NSCS20N07D</strain>
    </source>
</reference>
<dbReference type="CDD" id="cd01610">
    <property type="entry name" value="PAP2_like"/>
    <property type="match status" value="1"/>
</dbReference>
<feature type="transmembrane region" description="Helical" evidence="4">
    <location>
        <begin position="168"/>
        <end position="188"/>
    </location>
</feature>
<dbReference type="RefSeq" id="WP_089073601.1">
    <property type="nucleotide sequence ID" value="NZ_CBCSAM010000001.1"/>
</dbReference>
<organism evidence="6 7">
    <name type="scientific">Paraphotobacterium marinum</name>
    <dbReference type="NCBI Taxonomy" id="1755811"/>
    <lineage>
        <taxon>Bacteria</taxon>
        <taxon>Pseudomonadati</taxon>
        <taxon>Pseudomonadota</taxon>
        <taxon>Gammaproteobacteria</taxon>
        <taxon>Vibrionales</taxon>
        <taxon>Vibrionaceae</taxon>
        <taxon>Paraphotobacterium</taxon>
    </lineage>
</organism>
<dbReference type="GO" id="GO:0050380">
    <property type="term" value="F:undecaprenyl-diphosphatase activity"/>
    <property type="evidence" value="ECO:0007669"/>
    <property type="project" value="UniProtKB-EC"/>
</dbReference>
<dbReference type="SUPFAM" id="SSF48317">
    <property type="entry name" value="Acid phosphatase/Vanadium-dependent haloperoxidase"/>
    <property type="match status" value="1"/>
</dbReference>
<dbReference type="SMART" id="SM00014">
    <property type="entry name" value="acidPPc"/>
    <property type="match status" value="1"/>
</dbReference>
<feature type="transmembrane region" description="Helical" evidence="4">
    <location>
        <begin position="12"/>
        <end position="33"/>
    </location>
</feature>
<feature type="transmembrane region" description="Helical" evidence="4">
    <location>
        <begin position="91"/>
        <end position="109"/>
    </location>
</feature>
<evidence type="ECO:0000256" key="4">
    <source>
        <dbReference type="SAM" id="Phobius"/>
    </source>
</evidence>
<keyword evidence="4" id="KW-0472">Membrane</keyword>
<dbReference type="PANTHER" id="PTHR14969:SF54">
    <property type="entry name" value="PHOSPHATIDYLGLYCEROPHOSPHATASE B"/>
    <property type="match status" value="1"/>
</dbReference>
<protein>
    <recommendedName>
        <fullName evidence="1">undecaprenyl-diphosphate phosphatase</fullName>
        <ecNumber evidence="1">3.6.1.27</ecNumber>
    </recommendedName>
    <alternativeName>
        <fullName evidence="2">Undecaprenyl pyrophosphate phosphatase</fullName>
    </alternativeName>
</protein>
<feature type="transmembrane region" description="Helical" evidence="4">
    <location>
        <begin position="53"/>
        <end position="79"/>
    </location>
</feature>
<dbReference type="GO" id="GO:0005886">
    <property type="term" value="C:plasma membrane"/>
    <property type="evidence" value="ECO:0007669"/>
    <property type="project" value="TreeGrafter"/>
</dbReference>
<accession>A0A220VFH7</accession>
<evidence type="ECO:0000313" key="7">
    <source>
        <dbReference type="Proteomes" id="UP000242175"/>
    </source>
</evidence>
<evidence type="ECO:0000256" key="2">
    <source>
        <dbReference type="ARBA" id="ARBA00032707"/>
    </source>
</evidence>
<dbReference type="OrthoDB" id="5586741at2"/>
<dbReference type="EC" id="3.6.1.27" evidence="1"/>
<gene>
    <name evidence="6" type="ORF">CF386_06625</name>
</gene>
<dbReference type="Proteomes" id="UP000242175">
    <property type="component" value="Chromosome large"/>
</dbReference>
<sequence>MINIKYSNLQNKISISIIAILCLLSIFLITEIFHINSTNQVNFILGSNDFGFFWNLISQTASSKLFIIPLAIILFYVFFLIKTPLSSKKYLFINFIFLLFIAFVVKFGLKIITHEPRPFTSVLTKLDLLSKPTDFYKLTKTEKKKIISEAKHKVNKYKLKNWKKEMNYSFPSGHTIFAMIFLLYWGSFFIKEKKYLSFLILAIWTLSVSYSRLWLGMHRPIDIYGSILLAYFICLLVPNLTLGASKHQK</sequence>
<dbReference type="KEGG" id="pmai:CF386_06625"/>
<feature type="transmembrane region" description="Helical" evidence="4">
    <location>
        <begin position="195"/>
        <end position="215"/>
    </location>
</feature>
<dbReference type="AlphaFoldDB" id="A0A220VFH7"/>
<keyword evidence="4" id="KW-1133">Transmembrane helix</keyword>
<keyword evidence="4" id="KW-0812">Transmembrane</keyword>
<feature type="transmembrane region" description="Helical" evidence="4">
    <location>
        <begin position="221"/>
        <end position="242"/>
    </location>
</feature>
<name>A0A220VFH7_9GAMM</name>
<dbReference type="Gene3D" id="1.20.144.10">
    <property type="entry name" value="Phosphatidic acid phosphatase type 2/haloperoxidase"/>
    <property type="match status" value="1"/>
</dbReference>